<protein>
    <submittedName>
        <fullName evidence="4">Uncharacterized protein</fullName>
    </submittedName>
</protein>
<dbReference type="Gene3D" id="2.120.10.80">
    <property type="entry name" value="Kelch-type beta propeller"/>
    <property type="match status" value="1"/>
</dbReference>
<organism evidence="4 5">
    <name type="scientific">Polarella glacialis</name>
    <name type="common">Dinoflagellate</name>
    <dbReference type="NCBI Taxonomy" id="89957"/>
    <lineage>
        <taxon>Eukaryota</taxon>
        <taxon>Sar</taxon>
        <taxon>Alveolata</taxon>
        <taxon>Dinophyceae</taxon>
        <taxon>Suessiales</taxon>
        <taxon>Suessiaceae</taxon>
        <taxon>Polarella</taxon>
    </lineage>
</organism>
<sequence length="377" mass="40644">MDGLPPWCVQQQQQLQQQLQQQRQQLQQLHNNHHNNSLATLLEQGNVLEGVVRCLRLSQAYALACVGRSYLPKRAWENAVAVAGPDLRLLALTAAGRSGGQLQEVDVVRGTAGWRLTRSCPAGTMALAAGQNEVFLMAEPRQLWHWCLEGEPEALPAGPERYGARACVVGPGELVVTGGCGPGGGVEASCWFFQLAKSSWSELPPMSAARFHHGCVFLRSEQRLVVVGGRGVDHEELAACESFDLRAQSWSALPAMTSPRSDSAVAAVEGSVYALGGFGGRLSSEVLHWGAGNNNNDNNNNDNNNNYNNKWMPLAAVPFGDQWGHLAAVVSPLIFVHCRGDAGQAAEYSPARNTWSSILPACAQKLDDLATFQLGQD</sequence>
<accession>A0A813HC59</accession>
<dbReference type="InterPro" id="IPR015915">
    <property type="entry name" value="Kelch-typ_b-propeller"/>
</dbReference>
<dbReference type="PANTHER" id="PTHR45632">
    <property type="entry name" value="LD33804P"/>
    <property type="match status" value="1"/>
</dbReference>
<keyword evidence="2" id="KW-0677">Repeat</keyword>
<reference evidence="4" key="1">
    <citation type="submission" date="2021-02" db="EMBL/GenBank/DDBJ databases">
        <authorList>
            <person name="Dougan E. K."/>
            <person name="Rhodes N."/>
            <person name="Thang M."/>
            <person name="Chan C."/>
        </authorList>
    </citation>
    <scope>NUCLEOTIDE SEQUENCE</scope>
</reference>
<gene>
    <name evidence="4" type="ORF">PGLA1383_LOCUS51211</name>
</gene>
<evidence type="ECO:0000313" key="5">
    <source>
        <dbReference type="Proteomes" id="UP000654075"/>
    </source>
</evidence>
<feature type="coiled-coil region" evidence="3">
    <location>
        <begin position="9"/>
        <end position="36"/>
    </location>
</feature>
<dbReference type="EMBL" id="CAJNNV010031321">
    <property type="protein sequence ID" value="CAE8635617.1"/>
    <property type="molecule type" value="Genomic_DNA"/>
</dbReference>
<evidence type="ECO:0000256" key="2">
    <source>
        <dbReference type="ARBA" id="ARBA00022737"/>
    </source>
</evidence>
<comment type="caution">
    <text evidence="4">The sequence shown here is derived from an EMBL/GenBank/DDBJ whole genome shotgun (WGS) entry which is preliminary data.</text>
</comment>
<evidence type="ECO:0000256" key="3">
    <source>
        <dbReference type="SAM" id="Coils"/>
    </source>
</evidence>
<keyword evidence="3" id="KW-0175">Coiled coil</keyword>
<dbReference type="Pfam" id="PF24681">
    <property type="entry name" value="Kelch_KLHDC2_KLHL20_DRC7"/>
    <property type="match status" value="1"/>
</dbReference>
<keyword evidence="5" id="KW-1185">Reference proteome</keyword>
<dbReference type="SMART" id="SM00612">
    <property type="entry name" value="Kelch"/>
    <property type="match status" value="2"/>
</dbReference>
<dbReference type="SUPFAM" id="SSF117281">
    <property type="entry name" value="Kelch motif"/>
    <property type="match status" value="1"/>
</dbReference>
<dbReference type="OrthoDB" id="5803581at2759"/>
<dbReference type="InterPro" id="IPR006652">
    <property type="entry name" value="Kelch_1"/>
</dbReference>
<dbReference type="AlphaFoldDB" id="A0A813HC59"/>
<dbReference type="Proteomes" id="UP000654075">
    <property type="component" value="Unassembled WGS sequence"/>
</dbReference>
<name>A0A813HC59_POLGL</name>
<proteinExistence type="predicted"/>
<dbReference type="PANTHER" id="PTHR45632:SF3">
    <property type="entry name" value="KELCH-LIKE PROTEIN 32"/>
    <property type="match status" value="1"/>
</dbReference>
<evidence type="ECO:0000256" key="1">
    <source>
        <dbReference type="ARBA" id="ARBA00022441"/>
    </source>
</evidence>
<evidence type="ECO:0000313" key="4">
    <source>
        <dbReference type="EMBL" id="CAE8635617.1"/>
    </source>
</evidence>
<keyword evidence="1" id="KW-0880">Kelch repeat</keyword>